<name>A0A6J6T4L8_9ZZZZ</name>
<dbReference type="AlphaFoldDB" id="A0A6J6T4L8"/>
<reference evidence="4" key="1">
    <citation type="submission" date="2020-05" db="EMBL/GenBank/DDBJ databases">
        <authorList>
            <person name="Chiriac C."/>
            <person name="Salcher M."/>
            <person name="Ghai R."/>
            <person name="Kavagutti S V."/>
        </authorList>
    </citation>
    <scope>NUCLEOTIDE SEQUENCE</scope>
</reference>
<dbReference type="Pfam" id="PF17479">
    <property type="entry name" value="DUF3048_C"/>
    <property type="match status" value="1"/>
</dbReference>
<evidence type="ECO:0000259" key="2">
    <source>
        <dbReference type="Pfam" id="PF11258"/>
    </source>
</evidence>
<evidence type="ECO:0000256" key="1">
    <source>
        <dbReference type="SAM" id="MobiDB-lite"/>
    </source>
</evidence>
<dbReference type="Pfam" id="PF11258">
    <property type="entry name" value="DUF3048"/>
    <property type="match status" value="1"/>
</dbReference>
<dbReference type="PROSITE" id="PS51257">
    <property type="entry name" value="PROKAR_LIPOPROTEIN"/>
    <property type="match status" value="1"/>
</dbReference>
<dbReference type="Gene3D" id="3.50.90.10">
    <property type="entry name" value="YerB-like"/>
    <property type="match status" value="1"/>
</dbReference>
<accession>A0A6J6T4L8</accession>
<proteinExistence type="predicted"/>
<dbReference type="InterPro" id="IPR035328">
    <property type="entry name" value="DUF3048_C"/>
</dbReference>
<evidence type="ECO:0000313" key="4">
    <source>
        <dbReference type="EMBL" id="CAB4741918.1"/>
    </source>
</evidence>
<dbReference type="SUPFAM" id="SSF159774">
    <property type="entry name" value="YerB-like"/>
    <property type="match status" value="1"/>
</dbReference>
<gene>
    <name evidence="4" type="ORF">UFOPK2810_00373</name>
</gene>
<organism evidence="4">
    <name type="scientific">freshwater metagenome</name>
    <dbReference type="NCBI Taxonomy" id="449393"/>
    <lineage>
        <taxon>unclassified sequences</taxon>
        <taxon>metagenomes</taxon>
        <taxon>ecological metagenomes</taxon>
    </lineage>
</organism>
<feature type="compositionally biased region" description="Low complexity" evidence="1">
    <location>
        <begin position="39"/>
        <end position="51"/>
    </location>
</feature>
<feature type="domain" description="DUF3048" evidence="3">
    <location>
        <begin position="235"/>
        <end position="346"/>
    </location>
</feature>
<protein>
    <submittedName>
        <fullName evidence="4">Unannotated protein</fullName>
    </submittedName>
</protein>
<sequence>MQERRIPIGPLRSTAIIIAIVIAVPAVAAVASCSGPANSSADSSATAMPTSSPTPDPIITPAAAPLPTSPLTGLTEMSPAPVLVVKLDNTRNAQPHAGLTDADIVYIEEVEYGITRLAAVFSSTVPERIGPVRSARITDIDLLAQYGSPAFAFSGAQRKLLPELAAAPFIDISPNKGASSYSRDSNRPAPYNYFLDGTVGLKRAEDATVDHDIGFTFSDEPPAGGSPAMKARMEWSYASASFSYDEQTRLYRVHLNGERAKAEEHDRGQNASTVIIQYVDQQPSAYFDKGGGNTPHADTIGRGRAVVLRDGRSWDVRWSRPDAESGTTFTLADGSSMPFKPGQQWIVLLDRDRTAKITAPVPATAGPLPAQTGSSSPSRG</sequence>
<feature type="domain" description="DUF3048" evidence="2">
    <location>
        <begin position="71"/>
        <end position="203"/>
    </location>
</feature>
<feature type="region of interest" description="Disordered" evidence="1">
    <location>
        <begin position="38"/>
        <end position="65"/>
    </location>
</feature>
<dbReference type="InterPro" id="IPR023158">
    <property type="entry name" value="YerB-like_sf"/>
</dbReference>
<dbReference type="EMBL" id="CAEZYZ010000042">
    <property type="protein sequence ID" value="CAB4741918.1"/>
    <property type="molecule type" value="Genomic_DNA"/>
</dbReference>
<evidence type="ECO:0000259" key="3">
    <source>
        <dbReference type="Pfam" id="PF17479"/>
    </source>
</evidence>
<dbReference type="InterPro" id="IPR021416">
    <property type="entry name" value="DUF3048_N"/>
</dbReference>
<feature type="region of interest" description="Disordered" evidence="1">
    <location>
        <begin position="358"/>
        <end position="380"/>
    </location>
</feature>
<feature type="compositionally biased region" description="Polar residues" evidence="1">
    <location>
        <begin position="371"/>
        <end position="380"/>
    </location>
</feature>